<dbReference type="Proteomes" id="UP000095286">
    <property type="component" value="Unplaced"/>
</dbReference>
<accession>A0AC35U969</accession>
<dbReference type="WBParaSite" id="RSKR_0000944000.1">
    <property type="protein sequence ID" value="RSKR_0000944000.1"/>
    <property type="gene ID" value="RSKR_0000944000"/>
</dbReference>
<sequence length="280" mass="32613">MTHSLPPNLLALFEARQPIQFLPPIKALLVEREPVQYTGLAQYLSCFDKTPKSAPDLEAKVSEKVMKQKLKEEVQALKLENSIADYQKRNQEGYTKDPYKTLFVSRLSIETPESKIKREFSKWGTIENIKLVNNRDGLPRGYAFIEYSRKSEMSQAYKEADGIKIDGKRVVVDYERGRTRKDWLPKRLGGGKGKGKSSEKKADDRSSKEDSKYSSSRKDDKYSSSSRSSKYERSGGDKDRDRERDRDRSSYRDRENRDRGDRDYRDSRRDNNRNNHKAVY</sequence>
<reference evidence="2" key="1">
    <citation type="submission" date="2016-11" db="UniProtKB">
        <authorList>
            <consortium name="WormBaseParasite"/>
        </authorList>
    </citation>
    <scope>IDENTIFICATION</scope>
    <source>
        <strain evidence="2">KR3021</strain>
    </source>
</reference>
<evidence type="ECO:0000313" key="2">
    <source>
        <dbReference type="WBParaSite" id="RSKR_0000944000.1"/>
    </source>
</evidence>
<proteinExistence type="predicted"/>
<name>A0AC35U969_9BILA</name>
<organism evidence="1 2">
    <name type="scientific">Rhabditophanes sp. KR3021</name>
    <dbReference type="NCBI Taxonomy" id="114890"/>
    <lineage>
        <taxon>Eukaryota</taxon>
        <taxon>Metazoa</taxon>
        <taxon>Ecdysozoa</taxon>
        <taxon>Nematoda</taxon>
        <taxon>Chromadorea</taxon>
        <taxon>Rhabditida</taxon>
        <taxon>Tylenchina</taxon>
        <taxon>Panagrolaimomorpha</taxon>
        <taxon>Strongyloidoidea</taxon>
        <taxon>Alloionematidae</taxon>
        <taxon>Rhabditophanes</taxon>
    </lineage>
</organism>
<protein>
    <submittedName>
        <fullName evidence="2">U1 small nuclear ribonucleoprotein 70 kDa</fullName>
    </submittedName>
</protein>
<evidence type="ECO:0000313" key="1">
    <source>
        <dbReference type="Proteomes" id="UP000095286"/>
    </source>
</evidence>